<reference evidence="4" key="1">
    <citation type="submission" date="2023-10" db="EMBL/GenBank/DDBJ databases">
        <authorList>
            <person name="Domelevo Entfellner J.-B."/>
        </authorList>
    </citation>
    <scope>NUCLEOTIDE SEQUENCE</scope>
</reference>
<dbReference type="Pfam" id="PF03195">
    <property type="entry name" value="LOB"/>
    <property type="match status" value="1"/>
</dbReference>
<name>A0AA86SFK9_9FABA</name>
<sequence>MVDLQQDNADDQTSRVAKRAQQEEEDNEGPSRVNKNKGKVSKRVRSRASSPPCAACKKMRRRCSNDCIFAPYFGSSQGSERFAAVHKVFGANNLSKLLSEVEVVHRNEAMNSMCYEAQARLANPVYGCVSTISALQQQVASLQGELAMVHNQLINTKILYENLLQRTQQYQQQPNINVAMQPAQSNNLPAASTNNLMNMSFFNPGFDHLAMQIPPSTHNMEPLQFSGPPQDFNNDQPYLFP</sequence>
<dbReference type="PANTHER" id="PTHR31529:SF26">
    <property type="entry name" value="LOB DOMAIN-CONTAINING PROTEIN CRL1"/>
    <property type="match status" value="1"/>
</dbReference>
<feature type="region of interest" description="Disordered" evidence="2">
    <location>
        <begin position="222"/>
        <end position="241"/>
    </location>
</feature>
<dbReference type="AlphaFoldDB" id="A0AA86SFK9"/>
<feature type="domain" description="LOB" evidence="3">
    <location>
        <begin position="51"/>
        <end position="153"/>
    </location>
</feature>
<gene>
    <name evidence="4" type="ORF">AYBTSS11_LOCUS3728</name>
</gene>
<dbReference type="InterPro" id="IPR004883">
    <property type="entry name" value="LOB"/>
</dbReference>
<evidence type="ECO:0000313" key="5">
    <source>
        <dbReference type="Proteomes" id="UP001189624"/>
    </source>
</evidence>
<comment type="similarity">
    <text evidence="1">Belongs to the LOB domain-containing protein family.</text>
</comment>
<dbReference type="PANTHER" id="PTHR31529">
    <property type="entry name" value="LOB DOMAIN CONTAINING PROTEIN"/>
    <property type="match status" value="1"/>
</dbReference>
<dbReference type="GO" id="GO:0005634">
    <property type="term" value="C:nucleus"/>
    <property type="evidence" value="ECO:0007669"/>
    <property type="project" value="TreeGrafter"/>
</dbReference>
<dbReference type="Gramene" id="rna-AYBTSS11_LOCUS3728">
    <property type="protein sequence ID" value="CAJ1919931.1"/>
    <property type="gene ID" value="gene-AYBTSS11_LOCUS3728"/>
</dbReference>
<evidence type="ECO:0000313" key="4">
    <source>
        <dbReference type="EMBL" id="CAJ1919931.1"/>
    </source>
</evidence>
<organism evidence="4 5">
    <name type="scientific">Sphenostylis stenocarpa</name>
    <dbReference type="NCBI Taxonomy" id="92480"/>
    <lineage>
        <taxon>Eukaryota</taxon>
        <taxon>Viridiplantae</taxon>
        <taxon>Streptophyta</taxon>
        <taxon>Embryophyta</taxon>
        <taxon>Tracheophyta</taxon>
        <taxon>Spermatophyta</taxon>
        <taxon>Magnoliopsida</taxon>
        <taxon>eudicotyledons</taxon>
        <taxon>Gunneridae</taxon>
        <taxon>Pentapetalae</taxon>
        <taxon>rosids</taxon>
        <taxon>fabids</taxon>
        <taxon>Fabales</taxon>
        <taxon>Fabaceae</taxon>
        <taxon>Papilionoideae</taxon>
        <taxon>50 kb inversion clade</taxon>
        <taxon>NPAAA clade</taxon>
        <taxon>indigoferoid/millettioid clade</taxon>
        <taxon>Phaseoleae</taxon>
        <taxon>Sphenostylis</taxon>
    </lineage>
</organism>
<proteinExistence type="inferred from homology"/>
<dbReference type="Proteomes" id="UP001189624">
    <property type="component" value="Chromosome 1"/>
</dbReference>
<protein>
    <recommendedName>
        <fullName evidence="3">LOB domain-containing protein</fullName>
    </recommendedName>
</protein>
<keyword evidence="5" id="KW-1185">Reference proteome</keyword>
<dbReference type="PROSITE" id="PS50891">
    <property type="entry name" value="LOB"/>
    <property type="match status" value="1"/>
</dbReference>
<accession>A0AA86SFK9</accession>
<feature type="compositionally biased region" description="Polar residues" evidence="2">
    <location>
        <begin position="231"/>
        <end position="241"/>
    </location>
</feature>
<dbReference type="GO" id="GO:0045893">
    <property type="term" value="P:positive regulation of DNA-templated transcription"/>
    <property type="evidence" value="ECO:0007669"/>
    <property type="project" value="TreeGrafter"/>
</dbReference>
<evidence type="ECO:0000259" key="3">
    <source>
        <dbReference type="PROSITE" id="PS50891"/>
    </source>
</evidence>
<feature type="region of interest" description="Disordered" evidence="2">
    <location>
        <begin position="1"/>
        <end position="46"/>
    </location>
</feature>
<evidence type="ECO:0000256" key="1">
    <source>
        <dbReference type="ARBA" id="ARBA00005474"/>
    </source>
</evidence>
<dbReference type="EMBL" id="OY731398">
    <property type="protein sequence ID" value="CAJ1919931.1"/>
    <property type="molecule type" value="Genomic_DNA"/>
</dbReference>
<feature type="compositionally biased region" description="Basic residues" evidence="2">
    <location>
        <begin position="34"/>
        <end position="46"/>
    </location>
</feature>
<dbReference type="GO" id="GO:0009755">
    <property type="term" value="P:hormone-mediated signaling pathway"/>
    <property type="evidence" value="ECO:0007669"/>
    <property type="project" value="TreeGrafter"/>
</dbReference>
<evidence type="ECO:0000256" key="2">
    <source>
        <dbReference type="SAM" id="MobiDB-lite"/>
    </source>
</evidence>